<evidence type="ECO:0000313" key="3">
    <source>
        <dbReference type="Proteomes" id="UP000198287"/>
    </source>
</evidence>
<accession>A0A226F4S2</accession>
<protein>
    <submittedName>
        <fullName evidence="2">Uncharacterized protein</fullName>
    </submittedName>
</protein>
<dbReference type="AlphaFoldDB" id="A0A226F4S2"/>
<dbReference type="Proteomes" id="UP000198287">
    <property type="component" value="Unassembled WGS sequence"/>
</dbReference>
<reference evidence="2 3" key="1">
    <citation type="submission" date="2015-12" db="EMBL/GenBank/DDBJ databases">
        <title>The genome of Folsomia candida.</title>
        <authorList>
            <person name="Faddeeva A."/>
            <person name="Derks M.F."/>
            <person name="Anvar Y."/>
            <person name="Smit S."/>
            <person name="Van Straalen N."/>
            <person name="Roelofs D."/>
        </authorList>
    </citation>
    <scope>NUCLEOTIDE SEQUENCE [LARGE SCALE GENOMIC DNA]</scope>
    <source>
        <strain evidence="2 3">VU population</strain>
        <tissue evidence="2">Whole body</tissue>
    </source>
</reference>
<keyword evidence="3" id="KW-1185">Reference proteome</keyword>
<feature type="region of interest" description="Disordered" evidence="1">
    <location>
        <begin position="157"/>
        <end position="189"/>
    </location>
</feature>
<feature type="compositionally biased region" description="Polar residues" evidence="1">
    <location>
        <begin position="219"/>
        <end position="232"/>
    </location>
</feature>
<gene>
    <name evidence="2" type="ORF">Fcan01_01857</name>
</gene>
<sequence length="365" mass="41755">MSTVKGRNFSVTTNYNDYFGVAQFEKLSQRVYDRRHKSLRNVDKLSSVEDVYESMVKELKLTSNKALPHINKLVKKASGIMKLSQVQNPPRPATTPDFENFNYDDLFLDLDNRNYRTGEFSSHLEKHQSEIISKLAQNGGKFSEIWDEFEEATYSRNSSRPTITNYEPLESRSSLASKSTDATTTNSSRVASKRPSWKYFANHNVLSSTSITTSSTSTNRSRFLPSTKTSAKQMPHNRRPLTAQEPRSKSDYMKQVFVVKGQIVTFNFKANEFYNFKNWFGDDTVLKKCNGEFRRELDLSGFKSCEIRIKLHEGYKLVVEGYRPLRNGVPPLRHKSTVLLPAGVPVDKLYICRTPNGRLIIIQAG</sequence>
<proteinExistence type="predicted"/>
<name>A0A226F4S2_FOLCA</name>
<evidence type="ECO:0000256" key="1">
    <source>
        <dbReference type="SAM" id="MobiDB-lite"/>
    </source>
</evidence>
<comment type="caution">
    <text evidence="2">The sequence shown here is derived from an EMBL/GenBank/DDBJ whole genome shotgun (WGS) entry which is preliminary data.</text>
</comment>
<feature type="region of interest" description="Disordered" evidence="1">
    <location>
        <begin position="210"/>
        <end position="247"/>
    </location>
</feature>
<dbReference type="EMBL" id="LNIX01000001">
    <property type="protein sequence ID" value="OXA64802.1"/>
    <property type="molecule type" value="Genomic_DNA"/>
</dbReference>
<organism evidence="2 3">
    <name type="scientific">Folsomia candida</name>
    <name type="common">Springtail</name>
    <dbReference type="NCBI Taxonomy" id="158441"/>
    <lineage>
        <taxon>Eukaryota</taxon>
        <taxon>Metazoa</taxon>
        <taxon>Ecdysozoa</taxon>
        <taxon>Arthropoda</taxon>
        <taxon>Hexapoda</taxon>
        <taxon>Collembola</taxon>
        <taxon>Entomobryomorpha</taxon>
        <taxon>Isotomoidea</taxon>
        <taxon>Isotomidae</taxon>
        <taxon>Proisotominae</taxon>
        <taxon>Folsomia</taxon>
    </lineage>
</organism>
<evidence type="ECO:0000313" key="2">
    <source>
        <dbReference type="EMBL" id="OXA64802.1"/>
    </source>
</evidence>